<dbReference type="EnsemblMetazoa" id="XM_032601604">
    <property type="protein sequence ID" value="XP_032457495"/>
    <property type="gene ID" value="LOC116738648"/>
</dbReference>
<keyword evidence="2" id="KW-1185">Reference proteome</keyword>
<dbReference type="OrthoDB" id="8065906at2759"/>
<dbReference type="KEGG" id="nvi:116738648"/>
<protein>
    <recommendedName>
        <fullName evidence="3">Transposase domain-containing protein</fullName>
    </recommendedName>
</protein>
<dbReference type="AlphaFoldDB" id="A0A7M7TEE2"/>
<accession>A0A7M7TEE2</accession>
<evidence type="ECO:0000313" key="1">
    <source>
        <dbReference type="EnsemblMetazoa" id="XP_032457495"/>
    </source>
</evidence>
<dbReference type="RefSeq" id="XP_032457495.1">
    <property type="nucleotide sequence ID" value="XM_032601604.1"/>
</dbReference>
<organism evidence="1 2">
    <name type="scientific">Nasonia vitripennis</name>
    <name type="common">Parasitic wasp</name>
    <dbReference type="NCBI Taxonomy" id="7425"/>
    <lineage>
        <taxon>Eukaryota</taxon>
        <taxon>Metazoa</taxon>
        <taxon>Ecdysozoa</taxon>
        <taxon>Arthropoda</taxon>
        <taxon>Hexapoda</taxon>
        <taxon>Insecta</taxon>
        <taxon>Pterygota</taxon>
        <taxon>Neoptera</taxon>
        <taxon>Endopterygota</taxon>
        <taxon>Hymenoptera</taxon>
        <taxon>Apocrita</taxon>
        <taxon>Proctotrupomorpha</taxon>
        <taxon>Chalcidoidea</taxon>
        <taxon>Pteromalidae</taxon>
        <taxon>Pteromalinae</taxon>
        <taxon>Nasonia</taxon>
    </lineage>
</organism>
<dbReference type="InParanoid" id="A0A7M7TEE2"/>
<dbReference type="PANTHER" id="PTHR46579:SF1">
    <property type="entry name" value="F5_8 TYPE C DOMAIN-CONTAINING PROTEIN"/>
    <property type="match status" value="1"/>
</dbReference>
<reference evidence="1" key="1">
    <citation type="submission" date="2021-01" db="UniProtKB">
        <authorList>
            <consortium name="EnsemblMetazoa"/>
        </authorList>
    </citation>
    <scope>IDENTIFICATION</scope>
</reference>
<sequence length="741" mass="85666">MHDCIQEVLEHDEGINANGTFNNKFRTLEDFMQSKEFFEPIDIPMDKTRVELFLMLLKFGLVNSLSVSAMTNLFKMFNRQFSEPILPDTHYILDKLLNPQGNAEFHAVCTNCSAYIGKFEDVKSVKSCSVCHEKLDLSNIFNVSFFIRINTEHQIALILNIYEDHYYYVVSDRNCDDNNISDIYDGNAYRHFKASLPKDEKKSYATGIVNFDGTRKFECTHCTLWPLFLMINELPVEVRTKKLITCCLWIFNKKPDMNAFLNPFVDVVNGLNHVGIKSTIRGEERSIRLHVPLCVVDSPARCGAQGIHQFNGKCGCSWCKHPGVWAEGSMRYPVLESTPEVRNAESMRSDMLTATPDDPIDGVIGPSPLATLTHFDVVFGFVPDYLHCVLQGVINQFTEYYAKTMNANQIKEVDSIMMSITAYNQNARYTRRFSSRGNWSARERENFALFYSVPIFSRILSKERFYHWLLLVESLYILLQENITIAELNEADKMLHEFVGKTQQYFVIKAMTYNVHQLLHLGRSVLDWWPLWAHSTFSFEAGNHYILRATKCARGVTQQICRYVNLQHHILLIQERVYPRVSATITMFCDDILSDRVKNFQEMNGRTYFSTGSYMGHGIIEEFDLPETAMFYAKMVQNSCLYQTAIKEKKRSNDSITQLNDGTFIRILCFVVDDQTDAEITICNVLHTHPTFSDKYNKFQIVDKIEEINVIVQTTFIKIVCICMNIYDNMYICPLPNLLKY</sequence>
<dbReference type="PANTHER" id="PTHR46579">
    <property type="entry name" value="F5/8 TYPE C DOMAIN-CONTAINING PROTEIN-RELATED"/>
    <property type="match status" value="1"/>
</dbReference>
<proteinExistence type="predicted"/>
<dbReference type="Proteomes" id="UP000002358">
    <property type="component" value="Unassembled WGS sequence"/>
</dbReference>
<evidence type="ECO:0000313" key="2">
    <source>
        <dbReference type="Proteomes" id="UP000002358"/>
    </source>
</evidence>
<name>A0A7M7TEE2_NASVI</name>
<dbReference type="GeneID" id="116738648"/>
<evidence type="ECO:0008006" key="3">
    <source>
        <dbReference type="Google" id="ProtNLM"/>
    </source>
</evidence>